<feature type="transmembrane region" description="Helical" evidence="1">
    <location>
        <begin position="40"/>
        <end position="65"/>
    </location>
</feature>
<gene>
    <name evidence="2" type="ORF">V6N11_022492</name>
</gene>
<dbReference type="Proteomes" id="UP001396334">
    <property type="component" value="Unassembled WGS sequence"/>
</dbReference>
<name>A0ABR2TJC1_9ROSI</name>
<accession>A0ABR2TJC1</accession>
<keyword evidence="1" id="KW-0472">Membrane</keyword>
<keyword evidence="1" id="KW-0812">Transmembrane</keyword>
<dbReference type="EMBL" id="JBBPBN010000005">
    <property type="protein sequence ID" value="KAK9037586.1"/>
    <property type="molecule type" value="Genomic_DNA"/>
</dbReference>
<evidence type="ECO:0000313" key="2">
    <source>
        <dbReference type="EMBL" id="KAK9037586.1"/>
    </source>
</evidence>
<evidence type="ECO:0000256" key="1">
    <source>
        <dbReference type="SAM" id="Phobius"/>
    </source>
</evidence>
<keyword evidence="3" id="KW-1185">Reference proteome</keyword>
<keyword evidence="1" id="KW-1133">Transmembrane helix</keyword>
<proteinExistence type="predicted"/>
<sequence length="74" mass="8616">MLLITSDPLLFVAVKDQNGFLQIADDVRNFLNFAIETVEVFTLITLSSFPLDFIWTIVSLNMFMFCHQQHRFAM</sequence>
<protein>
    <submittedName>
        <fullName evidence="2">Uncharacterized protein</fullName>
    </submittedName>
</protein>
<organism evidence="2 3">
    <name type="scientific">Hibiscus sabdariffa</name>
    <name type="common">roselle</name>
    <dbReference type="NCBI Taxonomy" id="183260"/>
    <lineage>
        <taxon>Eukaryota</taxon>
        <taxon>Viridiplantae</taxon>
        <taxon>Streptophyta</taxon>
        <taxon>Embryophyta</taxon>
        <taxon>Tracheophyta</taxon>
        <taxon>Spermatophyta</taxon>
        <taxon>Magnoliopsida</taxon>
        <taxon>eudicotyledons</taxon>
        <taxon>Gunneridae</taxon>
        <taxon>Pentapetalae</taxon>
        <taxon>rosids</taxon>
        <taxon>malvids</taxon>
        <taxon>Malvales</taxon>
        <taxon>Malvaceae</taxon>
        <taxon>Malvoideae</taxon>
        <taxon>Hibiscus</taxon>
    </lineage>
</organism>
<reference evidence="2 3" key="1">
    <citation type="journal article" date="2024" name="G3 (Bethesda)">
        <title>Genome assembly of Hibiscus sabdariffa L. provides insights into metabolisms of medicinal natural products.</title>
        <authorList>
            <person name="Kim T."/>
        </authorList>
    </citation>
    <scope>NUCLEOTIDE SEQUENCE [LARGE SCALE GENOMIC DNA]</scope>
    <source>
        <strain evidence="2">TK-2024</strain>
        <tissue evidence="2">Old leaves</tissue>
    </source>
</reference>
<comment type="caution">
    <text evidence="2">The sequence shown here is derived from an EMBL/GenBank/DDBJ whole genome shotgun (WGS) entry which is preliminary data.</text>
</comment>
<evidence type="ECO:0000313" key="3">
    <source>
        <dbReference type="Proteomes" id="UP001396334"/>
    </source>
</evidence>